<dbReference type="EMBL" id="FUIG01000013">
    <property type="protein sequence ID" value="SJM29204.1"/>
    <property type="molecule type" value="Genomic_DNA"/>
</dbReference>
<dbReference type="Gene3D" id="2.60.120.600">
    <property type="entry name" value="Domain of unknown function DUF1214, C-terminal domain"/>
    <property type="match status" value="1"/>
</dbReference>
<dbReference type="InterPro" id="IPR037049">
    <property type="entry name" value="DUF1214_C_sf"/>
</dbReference>
<dbReference type="PANTHER" id="PTHR36509:SF3">
    <property type="entry name" value="SIGNAL PEPTIDE PROTEIN"/>
    <property type="match status" value="1"/>
</dbReference>
<accession>A0A2P9ADI6</accession>
<proteinExistence type="predicted"/>
<evidence type="ECO:0000313" key="2">
    <source>
        <dbReference type="EMBL" id="SJM29204.1"/>
    </source>
</evidence>
<protein>
    <recommendedName>
        <fullName evidence="1">DUF1214 domain-containing protein</fullName>
    </recommendedName>
</protein>
<gene>
    <name evidence="2" type="ORF">BQ8482_111134</name>
</gene>
<sequence>MAMRLPGIGSQYLLNSLDADKNFFDGSKTYKVMLPKGIPEENFWSFTLYDNMTRSMLDTPQRYPRAGSQSYPSPAAEAAADGSTTIYFGPTQPDGVARGNWIQTDPKKGWFTLLRLYSPLEPFFTKEWRPSEIELVK</sequence>
<evidence type="ECO:0000259" key="1">
    <source>
        <dbReference type="Pfam" id="PF06742"/>
    </source>
</evidence>
<reference evidence="3" key="1">
    <citation type="submission" date="2016-12" db="EMBL/GenBank/DDBJ databases">
        <authorList>
            <person name="Brunel B."/>
        </authorList>
    </citation>
    <scope>NUCLEOTIDE SEQUENCE [LARGE SCALE GENOMIC DNA]</scope>
</reference>
<dbReference type="Pfam" id="PF06742">
    <property type="entry name" value="DUF1214"/>
    <property type="match status" value="1"/>
</dbReference>
<dbReference type="InterPro" id="IPR010621">
    <property type="entry name" value="DUF1214"/>
</dbReference>
<dbReference type="PANTHER" id="PTHR36509">
    <property type="entry name" value="BLL3101 PROTEIN"/>
    <property type="match status" value="1"/>
</dbReference>
<keyword evidence="3" id="KW-1185">Reference proteome</keyword>
<organism evidence="2 3">
    <name type="scientific">Mesorhizobium delmotii</name>
    <dbReference type="NCBI Taxonomy" id="1631247"/>
    <lineage>
        <taxon>Bacteria</taxon>
        <taxon>Pseudomonadati</taxon>
        <taxon>Pseudomonadota</taxon>
        <taxon>Alphaproteobacteria</taxon>
        <taxon>Hyphomicrobiales</taxon>
        <taxon>Phyllobacteriaceae</taxon>
        <taxon>Mesorhizobium</taxon>
    </lineage>
</organism>
<dbReference type="AlphaFoldDB" id="A0A2P9ADI6"/>
<feature type="domain" description="DUF1214" evidence="1">
    <location>
        <begin position="10"/>
        <end position="120"/>
    </location>
</feature>
<dbReference type="Proteomes" id="UP000245698">
    <property type="component" value="Unassembled WGS sequence"/>
</dbReference>
<evidence type="ECO:0000313" key="3">
    <source>
        <dbReference type="Proteomes" id="UP000245698"/>
    </source>
</evidence>
<dbReference type="SUPFAM" id="SSF160935">
    <property type="entry name" value="VPA0735-like"/>
    <property type="match status" value="1"/>
</dbReference>
<name>A0A2P9ADI6_9HYPH</name>